<keyword evidence="2" id="KW-1185">Reference proteome</keyword>
<evidence type="ECO:0000256" key="1">
    <source>
        <dbReference type="SAM" id="MobiDB-lite"/>
    </source>
</evidence>
<accession>A0ABM1A3S7</accession>
<gene>
    <name evidence="3" type="primary">LOC106012294</name>
</gene>
<proteinExistence type="predicted"/>
<organism evidence="2 3">
    <name type="scientific">Aplysia californica</name>
    <name type="common">California sea hare</name>
    <dbReference type="NCBI Taxonomy" id="6500"/>
    <lineage>
        <taxon>Eukaryota</taxon>
        <taxon>Metazoa</taxon>
        <taxon>Spiralia</taxon>
        <taxon>Lophotrochozoa</taxon>
        <taxon>Mollusca</taxon>
        <taxon>Gastropoda</taxon>
        <taxon>Heterobranchia</taxon>
        <taxon>Euthyneura</taxon>
        <taxon>Tectipleura</taxon>
        <taxon>Aplysiida</taxon>
        <taxon>Aplysioidea</taxon>
        <taxon>Aplysiidae</taxon>
        <taxon>Aplysia</taxon>
    </lineage>
</organism>
<sequence length="228" mass="25954">MAVLLSSKAFSCHVLSLSFARNIRQAPFTNGHAYHLLSQRGSFRGNTFHKFRHRKPPQCHQTTNRLQSNSHGPGRQGKIEGLPKVSLFKRLVGQVGPQKRNWHPGSSNLNPNEVGIAGAKPVRYIDMMKSMLTYIWPKDNLRFKIRVVIALGLLVGAKVRYRGFVFYCLNKFKRQHTRQSSFRDSMALILCVTHCSLTIFTSEHNSLTDCQPLQSARKTKFSSLENMI</sequence>
<evidence type="ECO:0000313" key="3">
    <source>
        <dbReference type="RefSeq" id="XP_012940244.1"/>
    </source>
</evidence>
<dbReference type="GeneID" id="106012294"/>
<protein>
    <submittedName>
        <fullName evidence="3">Uncharacterized protein LOC106012294</fullName>
    </submittedName>
</protein>
<dbReference type="Proteomes" id="UP000694888">
    <property type="component" value="Unplaced"/>
</dbReference>
<feature type="region of interest" description="Disordered" evidence="1">
    <location>
        <begin position="52"/>
        <end position="76"/>
    </location>
</feature>
<dbReference type="RefSeq" id="XP_012940244.1">
    <property type="nucleotide sequence ID" value="XM_013084790.2"/>
</dbReference>
<evidence type="ECO:0000313" key="2">
    <source>
        <dbReference type="Proteomes" id="UP000694888"/>
    </source>
</evidence>
<reference evidence="3" key="1">
    <citation type="submission" date="2025-08" db="UniProtKB">
        <authorList>
            <consortium name="RefSeq"/>
        </authorList>
    </citation>
    <scope>IDENTIFICATION</scope>
</reference>
<feature type="compositionally biased region" description="Polar residues" evidence="1">
    <location>
        <begin position="59"/>
        <end position="71"/>
    </location>
</feature>
<name>A0ABM1A3S7_APLCA</name>